<proteinExistence type="predicted"/>
<dbReference type="Proteomes" id="UP001235966">
    <property type="component" value="Unassembled WGS sequence"/>
</dbReference>
<dbReference type="EMBL" id="JAUSQW010000001">
    <property type="protein sequence ID" value="MDP9800860.1"/>
    <property type="molecule type" value="Genomic_DNA"/>
</dbReference>
<keyword evidence="2" id="KW-1185">Reference proteome</keyword>
<evidence type="ECO:0000313" key="1">
    <source>
        <dbReference type="EMBL" id="MDP9800860.1"/>
    </source>
</evidence>
<accession>A0ABT9NAZ4</accession>
<protein>
    <recommendedName>
        <fullName evidence="3">Protein phosphatase 2C</fullName>
    </recommendedName>
</protein>
<evidence type="ECO:0008006" key="3">
    <source>
        <dbReference type="Google" id="ProtNLM"/>
    </source>
</evidence>
<organism evidence="1 2">
    <name type="scientific">Arcanobacterium wilhelmae</name>
    <dbReference type="NCBI Taxonomy" id="1803177"/>
    <lineage>
        <taxon>Bacteria</taxon>
        <taxon>Bacillati</taxon>
        <taxon>Actinomycetota</taxon>
        <taxon>Actinomycetes</taxon>
        <taxon>Actinomycetales</taxon>
        <taxon>Actinomycetaceae</taxon>
        <taxon>Arcanobacterium</taxon>
    </lineage>
</organism>
<name>A0ABT9NAZ4_9ACTO</name>
<dbReference type="RefSeq" id="WP_278058371.1">
    <property type="nucleotide sequence ID" value="NZ_CP121247.1"/>
</dbReference>
<sequence>MSEVVSDRGSGKANEDFAALDTQAGVGVVLDGASGLTSLDITPGPSDPAWYSRTLGAHLVERLAQSNKFSGCSELQQAVDSAAKATADEYYALAAGHEYRRIDEPSAGVVAFRWDSRESSSLPRLSVLSLGDEYLVVLFDDGESDVIYDDKLSRLDDSALGEMVAHARELGVPPREARESIQDTLRRNRELRNRDGGYWVADISSTEAKRAIVADYPAGRVRGVVAFSDGYAAAVSYGVVGSVEELANRTLAGEGADILNSLRDAEKSDPDFEAFPRFKPGDDATFVAVRFAHMAV</sequence>
<comment type="caution">
    <text evidence="1">The sequence shown here is derived from an EMBL/GenBank/DDBJ whole genome shotgun (WGS) entry which is preliminary data.</text>
</comment>
<gene>
    <name evidence="1" type="ORF">J2S49_000936</name>
</gene>
<reference evidence="1 2" key="1">
    <citation type="submission" date="2023-07" db="EMBL/GenBank/DDBJ databases">
        <title>Sequencing the genomes of 1000 actinobacteria strains.</title>
        <authorList>
            <person name="Klenk H.-P."/>
        </authorList>
    </citation>
    <scope>NUCLEOTIDE SEQUENCE [LARGE SCALE GENOMIC DNA]</scope>
    <source>
        <strain evidence="1 2">DSM 102162</strain>
    </source>
</reference>
<evidence type="ECO:0000313" key="2">
    <source>
        <dbReference type="Proteomes" id="UP001235966"/>
    </source>
</evidence>